<dbReference type="PANTHER" id="PTHR44196:SF1">
    <property type="entry name" value="DEHYDROGENASE_REDUCTASE SDR FAMILY MEMBER 7B"/>
    <property type="match status" value="1"/>
</dbReference>
<comment type="caution">
    <text evidence="4">The sequence shown here is derived from an EMBL/GenBank/DDBJ whole genome shotgun (WGS) entry which is preliminary data.</text>
</comment>
<dbReference type="RefSeq" id="WP_140194401.1">
    <property type="nucleotide sequence ID" value="NZ_CP065915.1"/>
</dbReference>
<evidence type="ECO:0000259" key="3">
    <source>
        <dbReference type="SMART" id="SM00822"/>
    </source>
</evidence>
<dbReference type="InterPro" id="IPR002347">
    <property type="entry name" value="SDR_fam"/>
</dbReference>
<dbReference type="PANTHER" id="PTHR44196">
    <property type="entry name" value="DEHYDROGENASE/REDUCTASE SDR FAMILY MEMBER 7B"/>
    <property type="match status" value="1"/>
</dbReference>
<evidence type="ECO:0000313" key="5">
    <source>
        <dbReference type="Proteomes" id="UP000314011"/>
    </source>
</evidence>
<dbReference type="GO" id="GO:0016491">
    <property type="term" value="F:oxidoreductase activity"/>
    <property type="evidence" value="ECO:0007669"/>
    <property type="project" value="UniProtKB-KW"/>
</dbReference>
<sequence>MRDWQGKTYWIVGASEGLGRALAMTLSRVGCGLVVSARSSDRLDSLVAELPGRARAVTIDVNDPESVKKAAADVGEIDGLVYLAGTYDPMSATEWDTEKVVQMIETNVVGAVRTVGAVLPDMIAKDKGHIVLTGSLAGFRGMPGSIGYGSSKSAIMTLAEGMYIDLKGSNVEVQVVNPGFVKTRLTDKNDFKMPQLMEPDDAAREYFEHMNSDEFKKSFPFAFGTAIRLGQLLPDWLYFPLFSRKS</sequence>
<dbReference type="AlphaFoldDB" id="A0A5C5GG44"/>
<dbReference type="PRINTS" id="PR00081">
    <property type="entry name" value="GDHRDH"/>
</dbReference>
<dbReference type="SMART" id="SM00822">
    <property type="entry name" value="PKS_KR"/>
    <property type="match status" value="1"/>
</dbReference>
<dbReference type="InterPro" id="IPR057326">
    <property type="entry name" value="KR_dom"/>
</dbReference>
<dbReference type="EMBL" id="VFFF01000001">
    <property type="protein sequence ID" value="TNY33715.1"/>
    <property type="molecule type" value="Genomic_DNA"/>
</dbReference>
<dbReference type="Proteomes" id="UP000314011">
    <property type="component" value="Unassembled WGS sequence"/>
</dbReference>
<dbReference type="Pfam" id="PF00106">
    <property type="entry name" value="adh_short"/>
    <property type="match status" value="1"/>
</dbReference>
<organism evidence="4 5">
    <name type="scientific">Pelagovum pacificum</name>
    <dbReference type="NCBI Taxonomy" id="2588711"/>
    <lineage>
        <taxon>Bacteria</taxon>
        <taxon>Pseudomonadati</taxon>
        <taxon>Pseudomonadota</taxon>
        <taxon>Alphaproteobacteria</taxon>
        <taxon>Rhodobacterales</taxon>
        <taxon>Paracoccaceae</taxon>
        <taxon>Pelagovum</taxon>
    </lineage>
</organism>
<name>A0A5C5GG44_9RHOB</name>
<accession>A0A5C5GG44</accession>
<dbReference type="InterPro" id="IPR036291">
    <property type="entry name" value="NAD(P)-bd_dom_sf"/>
</dbReference>
<dbReference type="Gene3D" id="3.40.50.720">
    <property type="entry name" value="NAD(P)-binding Rossmann-like Domain"/>
    <property type="match status" value="1"/>
</dbReference>
<dbReference type="GO" id="GO:0016020">
    <property type="term" value="C:membrane"/>
    <property type="evidence" value="ECO:0007669"/>
    <property type="project" value="TreeGrafter"/>
</dbReference>
<keyword evidence="5" id="KW-1185">Reference proteome</keyword>
<comment type="similarity">
    <text evidence="1">Belongs to the short-chain dehydrogenases/reductases (SDR) family.</text>
</comment>
<gene>
    <name evidence="4" type="ORF">FHY64_10740</name>
</gene>
<evidence type="ECO:0000256" key="2">
    <source>
        <dbReference type="ARBA" id="ARBA00023002"/>
    </source>
</evidence>
<proteinExistence type="inferred from homology"/>
<protein>
    <submittedName>
        <fullName evidence="4">SDR family NAD(P)-dependent oxidoreductase</fullName>
    </submittedName>
</protein>
<reference evidence="4 5" key="1">
    <citation type="submission" date="2019-06" db="EMBL/GenBank/DDBJ databases">
        <title>Genome of new Rhodobacteraceae sp. SM1903.</title>
        <authorList>
            <person name="Ren X."/>
        </authorList>
    </citation>
    <scope>NUCLEOTIDE SEQUENCE [LARGE SCALE GENOMIC DNA]</scope>
    <source>
        <strain evidence="4 5">SM1903</strain>
    </source>
</reference>
<feature type="domain" description="Ketoreductase" evidence="3">
    <location>
        <begin position="7"/>
        <end position="184"/>
    </location>
</feature>
<evidence type="ECO:0000313" key="4">
    <source>
        <dbReference type="EMBL" id="TNY33715.1"/>
    </source>
</evidence>
<dbReference type="OrthoDB" id="335726at2"/>
<dbReference type="SUPFAM" id="SSF51735">
    <property type="entry name" value="NAD(P)-binding Rossmann-fold domains"/>
    <property type="match status" value="1"/>
</dbReference>
<keyword evidence="2" id="KW-0560">Oxidoreductase</keyword>
<evidence type="ECO:0000256" key="1">
    <source>
        <dbReference type="ARBA" id="ARBA00006484"/>
    </source>
</evidence>